<evidence type="ECO:0000256" key="1">
    <source>
        <dbReference type="ARBA" id="ARBA00004370"/>
    </source>
</evidence>
<dbReference type="GO" id="GO:0016020">
    <property type="term" value="C:membrane"/>
    <property type="evidence" value="ECO:0007669"/>
    <property type="project" value="UniProtKB-SubCell"/>
</dbReference>
<reference evidence="8" key="1">
    <citation type="submission" date="2020-11" db="EMBL/GenBank/DDBJ databases">
        <authorList>
            <person name="Tran Van P."/>
        </authorList>
    </citation>
    <scope>NUCLEOTIDE SEQUENCE</scope>
</reference>
<dbReference type="PRINTS" id="PR00237">
    <property type="entry name" value="GPCRRHODOPSN"/>
</dbReference>
<name>A0A7R9FLI3_9NEOP</name>
<feature type="domain" description="G-protein coupled receptors family 1 profile" evidence="7">
    <location>
        <begin position="245"/>
        <end position="282"/>
    </location>
</feature>
<keyword evidence="3 6" id="KW-0812">Transmembrane</keyword>
<evidence type="ECO:0000256" key="4">
    <source>
        <dbReference type="ARBA" id="ARBA00022989"/>
    </source>
</evidence>
<feature type="transmembrane region" description="Helical" evidence="6">
    <location>
        <begin position="232"/>
        <end position="253"/>
    </location>
</feature>
<sequence>MMEIMDRINDCKGTRIRSDEIWSQTMSVYIATRSSPDRVGDTIRGSHTSVDLDVARARARVCVCPRMRSPPSVVGHQVTGSACRRQCWTLICRVRLFSLYRLLPSTSVQRQIMHISTIYVNVLAMRRVELRGSVPELAWREVENYFGKKILSTPKRDPNPDIPVIGSLVQHDNDALHHAVTEVVMEVAETELTMEVTEEAEELPYLVTREDNTTEWKLPIDMVFNSGNVVSIVTYSILLIISSVGNITVLIILRRKKTKRSRINLLLMHLAIADLFVSCRPM</sequence>
<organism evidence="8">
    <name type="scientific">Timema tahoe</name>
    <dbReference type="NCBI Taxonomy" id="61484"/>
    <lineage>
        <taxon>Eukaryota</taxon>
        <taxon>Metazoa</taxon>
        <taxon>Ecdysozoa</taxon>
        <taxon>Arthropoda</taxon>
        <taxon>Hexapoda</taxon>
        <taxon>Insecta</taxon>
        <taxon>Pterygota</taxon>
        <taxon>Neoptera</taxon>
        <taxon>Polyneoptera</taxon>
        <taxon>Phasmatodea</taxon>
        <taxon>Timematodea</taxon>
        <taxon>Timematoidea</taxon>
        <taxon>Timematidae</taxon>
        <taxon>Timema</taxon>
    </lineage>
</organism>
<proteinExistence type="inferred from homology"/>
<dbReference type="GO" id="GO:0004930">
    <property type="term" value="F:G protein-coupled receptor activity"/>
    <property type="evidence" value="ECO:0007669"/>
    <property type="project" value="InterPro"/>
</dbReference>
<accession>A0A7R9FLI3</accession>
<dbReference type="AlphaFoldDB" id="A0A7R9FLI3"/>
<keyword evidence="4 6" id="KW-1133">Transmembrane helix</keyword>
<evidence type="ECO:0000259" key="7">
    <source>
        <dbReference type="PROSITE" id="PS50262"/>
    </source>
</evidence>
<evidence type="ECO:0000256" key="5">
    <source>
        <dbReference type="ARBA" id="ARBA00023136"/>
    </source>
</evidence>
<evidence type="ECO:0000256" key="3">
    <source>
        <dbReference type="ARBA" id="ARBA00022692"/>
    </source>
</evidence>
<protein>
    <recommendedName>
        <fullName evidence="7">G-protein coupled receptors family 1 profile domain-containing protein</fullName>
    </recommendedName>
</protein>
<comment type="subcellular location">
    <subcellularLocation>
        <location evidence="1">Membrane</location>
    </subcellularLocation>
</comment>
<dbReference type="InterPro" id="IPR000276">
    <property type="entry name" value="GPCR_Rhodpsn"/>
</dbReference>
<dbReference type="SUPFAM" id="SSF81321">
    <property type="entry name" value="Family A G protein-coupled receptor-like"/>
    <property type="match status" value="1"/>
</dbReference>
<dbReference type="InterPro" id="IPR017452">
    <property type="entry name" value="GPCR_Rhodpsn_7TM"/>
</dbReference>
<evidence type="ECO:0000256" key="6">
    <source>
        <dbReference type="SAM" id="Phobius"/>
    </source>
</evidence>
<evidence type="ECO:0000313" key="8">
    <source>
        <dbReference type="EMBL" id="CAD7455805.1"/>
    </source>
</evidence>
<gene>
    <name evidence="8" type="ORF">TTEB3V08_LOCUS3855</name>
</gene>
<evidence type="ECO:0000256" key="2">
    <source>
        <dbReference type="ARBA" id="ARBA00010663"/>
    </source>
</evidence>
<dbReference type="Gene3D" id="1.20.1070.10">
    <property type="entry name" value="Rhodopsin 7-helix transmembrane proteins"/>
    <property type="match status" value="1"/>
</dbReference>
<keyword evidence="5 6" id="KW-0472">Membrane</keyword>
<dbReference type="PROSITE" id="PS50262">
    <property type="entry name" value="G_PROTEIN_RECEP_F1_2"/>
    <property type="match status" value="1"/>
</dbReference>
<dbReference type="EMBL" id="OE001033">
    <property type="protein sequence ID" value="CAD7455805.1"/>
    <property type="molecule type" value="Genomic_DNA"/>
</dbReference>
<comment type="similarity">
    <text evidence="2">Belongs to the G-protein coupled receptor 1 family.</text>
</comment>